<feature type="transmembrane region" description="Helical" evidence="1">
    <location>
        <begin position="40"/>
        <end position="59"/>
    </location>
</feature>
<dbReference type="Proteomes" id="UP000193926">
    <property type="component" value="Unassembled WGS sequence"/>
</dbReference>
<protein>
    <recommendedName>
        <fullName evidence="4">Permease</fullName>
    </recommendedName>
</protein>
<dbReference type="RefSeq" id="WP_085635276.1">
    <property type="nucleotide sequence ID" value="NZ_JFKC01000002.1"/>
</dbReference>
<sequence length="160" mass="16766">MNILIGTVLLGAVALWLYLRLPNAEWRAAGMANAWRMAQFTAPRIIVALLGAGFFAELLPPEKVRALFGEGAGVSGVLLAIALGPITPGGAFVAFAVGAAALKAGATSSLVVTYVTAWSLYSASRFLAYELPLMGRQLALRRLILCLPVPFVIAGAAHVF</sequence>
<keyword evidence="3" id="KW-1185">Reference proteome</keyword>
<feature type="transmembrane region" description="Helical" evidence="1">
    <location>
        <begin position="139"/>
        <end position="159"/>
    </location>
</feature>
<evidence type="ECO:0000313" key="3">
    <source>
        <dbReference type="Proteomes" id="UP000193926"/>
    </source>
</evidence>
<dbReference type="AlphaFoldDB" id="A0A1X4NNU1"/>
<organism evidence="2 3">
    <name type="scientific">Marivita geojedonensis</name>
    <dbReference type="NCBI Taxonomy" id="1123756"/>
    <lineage>
        <taxon>Bacteria</taxon>
        <taxon>Pseudomonadati</taxon>
        <taxon>Pseudomonadota</taxon>
        <taxon>Alphaproteobacteria</taxon>
        <taxon>Rhodobacterales</taxon>
        <taxon>Roseobacteraceae</taxon>
        <taxon>Marivita</taxon>
    </lineage>
</organism>
<reference evidence="2 3" key="1">
    <citation type="submission" date="2014-03" db="EMBL/GenBank/DDBJ databases">
        <title>The draft genome sequence of Marivita geojedonensis KCTC 23882.</title>
        <authorList>
            <person name="Lai Q."/>
            <person name="Shao Z."/>
        </authorList>
    </citation>
    <scope>NUCLEOTIDE SEQUENCE [LARGE SCALE GENOMIC DNA]</scope>
    <source>
        <strain evidence="2 3">DPG-138</strain>
    </source>
</reference>
<keyword evidence="1" id="KW-0812">Transmembrane</keyword>
<name>A0A1X4NNU1_9RHOB</name>
<keyword evidence="1" id="KW-1133">Transmembrane helix</keyword>
<dbReference type="STRING" id="1123756.MGEO_03175"/>
<accession>A0A1X4NNU1</accession>
<evidence type="ECO:0000256" key="1">
    <source>
        <dbReference type="SAM" id="Phobius"/>
    </source>
</evidence>
<feature type="transmembrane region" description="Helical" evidence="1">
    <location>
        <begin position="92"/>
        <end position="118"/>
    </location>
</feature>
<evidence type="ECO:0000313" key="2">
    <source>
        <dbReference type="EMBL" id="OSQ52407.1"/>
    </source>
</evidence>
<keyword evidence="1" id="KW-0472">Membrane</keyword>
<gene>
    <name evidence="2" type="ORF">MGEO_03175</name>
</gene>
<proteinExistence type="predicted"/>
<evidence type="ECO:0008006" key="4">
    <source>
        <dbReference type="Google" id="ProtNLM"/>
    </source>
</evidence>
<dbReference type="EMBL" id="JFKC01000002">
    <property type="protein sequence ID" value="OSQ52407.1"/>
    <property type="molecule type" value="Genomic_DNA"/>
</dbReference>
<dbReference type="OrthoDB" id="5797386at2"/>
<comment type="caution">
    <text evidence="2">The sequence shown here is derived from an EMBL/GenBank/DDBJ whole genome shotgun (WGS) entry which is preliminary data.</text>
</comment>